<dbReference type="EMBL" id="JAWDKA010000002">
    <property type="protein sequence ID" value="MDV0441268.1"/>
    <property type="molecule type" value="Genomic_DNA"/>
</dbReference>
<protein>
    <recommendedName>
        <fullName evidence="4">GHMP kinase</fullName>
    </recommendedName>
</protein>
<dbReference type="InterPro" id="IPR020568">
    <property type="entry name" value="Ribosomal_Su5_D2-typ_SF"/>
</dbReference>
<dbReference type="GO" id="GO:0016740">
    <property type="term" value="F:transferase activity"/>
    <property type="evidence" value="ECO:0007669"/>
    <property type="project" value="UniProtKB-KW"/>
</dbReference>
<evidence type="ECO:0008006" key="4">
    <source>
        <dbReference type="Google" id="ProtNLM"/>
    </source>
</evidence>
<dbReference type="RefSeq" id="WP_338093660.1">
    <property type="nucleotide sequence ID" value="NZ_JAWDKA010000002.1"/>
</dbReference>
<sequence>MTIMKIRGGDLDLVEYEFSSFYPGECLHTADITVAKEPYPTGDTIIARAPARIHLSVLDMNRFSPGTPGGGGLGFALRIYSEATVSCTDQHVIIDSPRKLLIEHLVAAFKAVTGYTGGFVIKTADQGREHVGLGSTCTVATAVVSAMNEAVGCPLSLEDVRMVIGHNYVEETEEEGKVAFGFETGVGSAASIFGGMTFVGDRLTRVYNHPFAEDKNVFVLIPRIHAEDDNAGLEEFTLLMNRARTLDYRDRELKAYMLMMDMIPSLARNNLKKMGDTMWEIEFRGSKRAEVQHHTFVLYSHMNALRNAGLEFVAMSSVGPSICVVTEKTAAEMQPIVSQLGLEIAVETKVDNTGLVVARV</sequence>
<evidence type="ECO:0000313" key="2">
    <source>
        <dbReference type="EMBL" id="MDV0441268.1"/>
    </source>
</evidence>
<comment type="caution">
    <text evidence="2">The sequence shown here is derived from an EMBL/GenBank/DDBJ whole genome shotgun (WGS) entry which is preliminary data.</text>
</comment>
<name>A0AAE4MD18_9EURY</name>
<dbReference type="PANTHER" id="PTHR20861">
    <property type="entry name" value="HOMOSERINE/4-DIPHOSPHOCYTIDYL-2-C-METHYL-D-ERYTHRITOL KINASE"/>
    <property type="match status" value="1"/>
</dbReference>
<accession>A0AAE4MD18</accession>
<gene>
    <name evidence="2" type="ORF">McpAg1_04500</name>
</gene>
<dbReference type="AlphaFoldDB" id="A0AAE4MD18"/>
<keyword evidence="1" id="KW-0808">Transferase</keyword>
<evidence type="ECO:0000313" key="3">
    <source>
        <dbReference type="Proteomes" id="UP001273136"/>
    </source>
</evidence>
<dbReference type="Gene3D" id="3.30.230.10">
    <property type="match status" value="1"/>
</dbReference>
<dbReference type="InterPro" id="IPR014721">
    <property type="entry name" value="Ribsml_uS5_D2-typ_fold_subgr"/>
</dbReference>
<reference evidence="2" key="1">
    <citation type="submission" date="2023-06" db="EMBL/GenBank/DDBJ databases">
        <title>Genome sequence of Methancorpusculaceae sp. Ag1.</title>
        <authorList>
            <person name="Protasov E."/>
            <person name="Platt K."/>
            <person name="Poehlein A."/>
            <person name="Daniel R."/>
            <person name="Brune A."/>
        </authorList>
    </citation>
    <scope>NUCLEOTIDE SEQUENCE</scope>
    <source>
        <strain evidence="2">Ag1</strain>
    </source>
</reference>
<proteinExistence type="predicted"/>
<dbReference type="Proteomes" id="UP001273136">
    <property type="component" value="Unassembled WGS sequence"/>
</dbReference>
<evidence type="ECO:0000256" key="1">
    <source>
        <dbReference type="ARBA" id="ARBA00022679"/>
    </source>
</evidence>
<keyword evidence="3" id="KW-1185">Reference proteome</keyword>
<dbReference type="SUPFAM" id="SSF54211">
    <property type="entry name" value="Ribosomal protein S5 domain 2-like"/>
    <property type="match status" value="1"/>
</dbReference>
<organism evidence="2 3">
    <name type="scientific">Methanorbis furvi</name>
    <dbReference type="NCBI Taxonomy" id="3028299"/>
    <lineage>
        <taxon>Archaea</taxon>
        <taxon>Methanobacteriati</taxon>
        <taxon>Methanobacteriota</taxon>
        <taxon>Stenosarchaea group</taxon>
        <taxon>Methanomicrobia</taxon>
        <taxon>Methanomicrobiales</taxon>
        <taxon>Methanocorpusculaceae</taxon>
        <taxon>Methanorbis</taxon>
    </lineage>
</organism>
<dbReference type="PANTHER" id="PTHR20861:SF6">
    <property type="entry name" value="BETA-RIBOFURANOSYLPHENOL 5'-PHOSPHATE SYNTHASE"/>
    <property type="match status" value="1"/>
</dbReference>